<dbReference type="CDD" id="cd00212">
    <property type="entry name" value="PTS_IIB_glc"/>
    <property type="match status" value="1"/>
</dbReference>
<keyword evidence="3" id="KW-1003">Cell membrane</keyword>
<dbReference type="Proteomes" id="UP000823989">
    <property type="component" value="Unassembled WGS sequence"/>
</dbReference>
<feature type="transmembrane region" description="Helical" evidence="12">
    <location>
        <begin position="336"/>
        <end position="359"/>
    </location>
</feature>
<evidence type="ECO:0000256" key="12">
    <source>
        <dbReference type="SAM" id="Phobius"/>
    </source>
</evidence>
<evidence type="ECO:0000256" key="8">
    <source>
        <dbReference type="ARBA" id="ARBA00022777"/>
    </source>
</evidence>
<dbReference type="AlphaFoldDB" id="A0A9D1QHP8"/>
<evidence type="ECO:0000256" key="9">
    <source>
        <dbReference type="ARBA" id="ARBA00022989"/>
    </source>
</evidence>
<accession>A0A9D1QHP8</accession>
<dbReference type="GO" id="GO:0090589">
    <property type="term" value="F:protein-phosphocysteine-trehalose phosphotransferase system transporter activity"/>
    <property type="evidence" value="ECO:0007669"/>
    <property type="project" value="TreeGrafter"/>
</dbReference>
<feature type="transmembrane region" description="Helical" evidence="12">
    <location>
        <begin position="174"/>
        <end position="191"/>
    </location>
</feature>
<keyword evidence="5 16" id="KW-0808">Transferase</keyword>
<evidence type="ECO:0000256" key="7">
    <source>
        <dbReference type="ARBA" id="ARBA00022692"/>
    </source>
</evidence>
<dbReference type="PROSITE" id="PS00371">
    <property type="entry name" value="PTS_EIIA_TYPE_1_HIS"/>
    <property type="match status" value="1"/>
</dbReference>
<evidence type="ECO:0000256" key="6">
    <source>
        <dbReference type="ARBA" id="ARBA00022683"/>
    </source>
</evidence>
<keyword evidence="6" id="KW-0598">Phosphotransferase system</keyword>
<dbReference type="EC" id="2.7.1.-" evidence="16"/>
<reference evidence="16" key="1">
    <citation type="journal article" date="2021" name="PeerJ">
        <title>Extensive microbial diversity within the chicken gut microbiome revealed by metagenomics and culture.</title>
        <authorList>
            <person name="Gilroy R."/>
            <person name="Ravi A."/>
            <person name="Getino M."/>
            <person name="Pursley I."/>
            <person name="Horton D.L."/>
            <person name="Alikhan N.F."/>
            <person name="Baker D."/>
            <person name="Gharbi K."/>
            <person name="Hall N."/>
            <person name="Watson M."/>
            <person name="Adriaenssens E.M."/>
            <person name="Foster-Nyarko E."/>
            <person name="Jarju S."/>
            <person name="Secka A."/>
            <person name="Antonio M."/>
            <person name="Oren A."/>
            <person name="Chaudhuri R.R."/>
            <person name="La Ragione R."/>
            <person name="Hildebrand F."/>
            <person name="Pallen M.J."/>
        </authorList>
    </citation>
    <scope>NUCLEOTIDE SEQUENCE</scope>
    <source>
        <strain evidence="16">ChiHjej13B12-752</strain>
    </source>
</reference>
<dbReference type="SUPFAM" id="SSF51261">
    <property type="entry name" value="Duplicated hybrid motif"/>
    <property type="match status" value="1"/>
</dbReference>
<feature type="domain" description="PTS EIIC type-1" evidence="15">
    <location>
        <begin position="107"/>
        <end position="476"/>
    </location>
</feature>
<keyword evidence="10 12" id="KW-0472">Membrane</keyword>
<evidence type="ECO:0000256" key="5">
    <source>
        <dbReference type="ARBA" id="ARBA00022679"/>
    </source>
</evidence>
<gene>
    <name evidence="16" type="ORF">H9891_04430</name>
</gene>
<keyword evidence="7 12" id="KW-0812">Transmembrane</keyword>
<dbReference type="GO" id="GO:0008982">
    <property type="term" value="F:protein-N(PI)-phosphohistidine-sugar phosphotransferase activity"/>
    <property type="evidence" value="ECO:0007669"/>
    <property type="project" value="InterPro"/>
</dbReference>
<feature type="transmembrane region" description="Helical" evidence="12">
    <location>
        <begin position="259"/>
        <end position="281"/>
    </location>
</feature>
<dbReference type="GO" id="GO:0005886">
    <property type="term" value="C:plasma membrane"/>
    <property type="evidence" value="ECO:0007669"/>
    <property type="project" value="UniProtKB-SubCell"/>
</dbReference>
<evidence type="ECO:0000313" key="16">
    <source>
        <dbReference type="EMBL" id="HIW12387.1"/>
    </source>
</evidence>
<feature type="transmembrane region" description="Helical" evidence="12">
    <location>
        <begin position="301"/>
        <end position="324"/>
    </location>
</feature>
<feature type="transmembrane region" description="Helical" evidence="12">
    <location>
        <begin position="211"/>
        <end position="239"/>
    </location>
</feature>
<dbReference type="GO" id="GO:0009401">
    <property type="term" value="P:phosphoenolpyruvate-dependent sugar phosphotransferase system"/>
    <property type="evidence" value="ECO:0007669"/>
    <property type="project" value="UniProtKB-KW"/>
</dbReference>
<dbReference type="EMBL" id="DXHR01000015">
    <property type="protein sequence ID" value="HIW12387.1"/>
    <property type="molecule type" value="Genomic_DNA"/>
</dbReference>
<dbReference type="InterPro" id="IPR011297">
    <property type="entry name" value="PTS_IIABC_b_glu"/>
</dbReference>
<dbReference type="PROSITE" id="PS51103">
    <property type="entry name" value="PTS_EIIC_TYPE_1"/>
    <property type="match status" value="1"/>
</dbReference>
<dbReference type="InterPro" id="IPR001996">
    <property type="entry name" value="PTS_IIB_1"/>
</dbReference>
<name>A0A9D1QHP8_9STAP</name>
<dbReference type="PANTHER" id="PTHR30175:SF1">
    <property type="entry name" value="PTS SYSTEM ARBUTIN-, CELLOBIOSE-, AND SALICIN-SPECIFIC EIIBC COMPONENT-RELATED"/>
    <property type="match status" value="1"/>
</dbReference>
<organism evidence="16 17">
    <name type="scientific">Candidatus Salinicoccus stercoripullorum</name>
    <dbReference type="NCBI Taxonomy" id="2838756"/>
    <lineage>
        <taxon>Bacteria</taxon>
        <taxon>Bacillati</taxon>
        <taxon>Bacillota</taxon>
        <taxon>Bacilli</taxon>
        <taxon>Bacillales</taxon>
        <taxon>Staphylococcaceae</taxon>
        <taxon>Salinicoccus</taxon>
    </lineage>
</organism>
<dbReference type="InterPro" id="IPR036878">
    <property type="entry name" value="Glu_permease_IIB"/>
</dbReference>
<dbReference type="SUPFAM" id="SSF55604">
    <property type="entry name" value="Glucose permease domain IIB"/>
    <property type="match status" value="1"/>
</dbReference>
<dbReference type="InterPro" id="IPR011055">
    <property type="entry name" value="Dup_hybrid_motif"/>
</dbReference>
<dbReference type="InterPro" id="IPR050558">
    <property type="entry name" value="PTS_Sugar-Specific_Components"/>
</dbReference>
<keyword evidence="2" id="KW-0813">Transport</keyword>
<protein>
    <submittedName>
        <fullName evidence="16">Beta-glucoside-specific PTS transporter subunit IIABC</fullName>
        <ecNumber evidence="16">2.7.1.-</ecNumber>
    </submittedName>
</protein>
<proteinExistence type="predicted"/>
<reference evidence="16" key="2">
    <citation type="submission" date="2021-04" db="EMBL/GenBank/DDBJ databases">
        <authorList>
            <person name="Gilroy R."/>
        </authorList>
    </citation>
    <scope>NUCLEOTIDE SEQUENCE</scope>
    <source>
        <strain evidence="16">ChiHjej13B12-752</strain>
    </source>
</reference>
<dbReference type="Pfam" id="PF00358">
    <property type="entry name" value="PTS_EIIA_1"/>
    <property type="match status" value="1"/>
</dbReference>
<feature type="transmembrane region" description="Helical" evidence="12">
    <location>
        <begin position="440"/>
        <end position="462"/>
    </location>
</feature>
<dbReference type="FunFam" id="2.70.70.10:FF:000001">
    <property type="entry name" value="PTS system glucose-specific IIA component"/>
    <property type="match status" value="1"/>
</dbReference>
<evidence type="ECO:0000313" key="17">
    <source>
        <dbReference type="Proteomes" id="UP000823989"/>
    </source>
</evidence>
<keyword evidence="4" id="KW-0762">Sugar transport</keyword>
<dbReference type="PANTHER" id="PTHR30175">
    <property type="entry name" value="PHOSPHOTRANSFERASE SYSTEM TRANSPORT PROTEIN"/>
    <property type="match status" value="1"/>
</dbReference>
<feature type="transmembrane region" description="Helical" evidence="12">
    <location>
        <begin position="397"/>
        <end position="420"/>
    </location>
</feature>
<dbReference type="NCBIfam" id="TIGR01995">
    <property type="entry name" value="PTS-II-ABC-beta"/>
    <property type="match status" value="1"/>
</dbReference>
<sequence length="649" mass="69983">MKYEELSKFIVENVGGEENIASMTHCITRLRFKLKDEDKANTDVLKNNDEIVTVMRSGGQYQVVIGNHVPDVYKAITETANISESDNNKDNVSKEKKNNSVLNTLIDVISGIFQPILGVLAATGMIKGLTAMILAFGWVTTEDGLYILLNATGDAFFHFLPIFLGYAAAKKFNVIPFVGMAIGAALTYPTINQVMEGDALYTLFQGTLFETPIYIELFGIPVILMSYATSVVPIILSVYFASHVEKFARKVIPDVVKLFLVPFFTMLIVVPLTFLVIGPVATWISQIIGSGAAGVYELSPVLMGVLVAGLWQVLVMFGLHWGLVPIGLNNIATSGFDPILAAAAIPSFAQVGAVLAIMLKTKNEKLKTLSIPAFISGIFGVTEPAIYGITLPKKWPFIWTCVASGVGGGIIGLVGAGFYMLGGLGIFSYPSFIGPEGISFAVIMAIVATIIAFVLAFIIVYFTYRESTAVAADAINKESVSAQETGSTEVNATILNANDVMSPLQGKVVPLKDVEDQVFASESMGKGIAIEPEIGEAVSPFKGEVVTVFPTGHAVGLKSDTGIEVLIHIGLDTVQLQGEHYEILIEDGQQVKVGDPLIKFDIQEIRKAGYSTVTPVIVTNTTDFAEIGFNETENIDKEELIFTVERKEQ</sequence>
<keyword evidence="8" id="KW-0418">Kinase</keyword>
<dbReference type="PROSITE" id="PS01035">
    <property type="entry name" value="PTS_EIIB_TYPE_1_CYS"/>
    <property type="match status" value="1"/>
</dbReference>
<dbReference type="Pfam" id="PF00367">
    <property type="entry name" value="PTS_EIIB"/>
    <property type="match status" value="1"/>
</dbReference>
<dbReference type="NCBIfam" id="TIGR00830">
    <property type="entry name" value="PTBA"/>
    <property type="match status" value="1"/>
</dbReference>
<dbReference type="Pfam" id="PF02378">
    <property type="entry name" value="PTS_EIIC"/>
    <property type="match status" value="1"/>
</dbReference>
<evidence type="ECO:0000256" key="11">
    <source>
        <dbReference type="PROSITE-ProRule" id="PRU00421"/>
    </source>
</evidence>
<evidence type="ECO:0000259" key="15">
    <source>
        <dbReference type="PROSITE" id="PS51103"/>
    </source>
</evidence>
<dbReference type="InterPro" id="IPR003352">
    <property type="entry name" value="PTS_EIIC"/>
</dbReference>
<evidence type="ECO:0000256" key="2">
    <source>
        <dbReference type="ARBA" id="ARBA00022448"/>
    </source>
</evidence>
<dbReference type="Gene3D" id="2.70.70.10">
    <property type="entry name" value="Glucose Permease (Domain IIA)"/>
    <property type="match status" value="1"/>
</dbReference>
<comment type="caution">
    <text evidence="16">The sequence shown here is derived from an EMBL/GenBank/DDBJ whole genome shotgun (WGS) entry which is preliminary data.</text>
</comment>
<dbReference type="FunFam" id="3.30.1360.60:FF:000001">
    <property type="entry name" value="PTS system glucose-specific IIBC component PtsG"/>
    <property type="match status" value="1"/>
</dbReference>
<evidence type="ECO:0000256" key="4">
    <source>
        <dbReference type="ARBA" id="ARBA00022597"/>
    </source>
</evidence>
<dbReference type="InterPro" id="IPR001127">
    <property type="entry name" value="PTS_EIIA_1_perm"/>
</dbReference>
<evidence type="ECO:0000256" key="3">
    <source>
        <dbReference type="ARBA" id="ARBA00022475"/>
    </source>
</evidence>
<evidence type="ECO:0000259" key="14">
    <source>
        <dbReference type="PROSITE" id="PS51098"/>
    </source>
</evidence>
<feature type="active site" description="Phosphocysteine intermediate; for EIIB activity" evidence="11">
    <location>
        <position position="26"/>
    </location>
</feature>
<keyword evidence="9 12" id="KW-1133">Transmembrane helix</keyword>
<dbReference type="GO" id="GO:0016301">
    <property type="term" value="F:kinase activity"/>
    <property type="evidence" value="ECO:0007669"/>
    <property type="project" value="UniProtKB-KW"/>
</dbReference>
<feature type="transmembrane region" description="Helical" evidence="12">
    <location>
        <begin position="116"/>
        <end position="139"/>
    </location>
</feature>
<dbReference type="Gene3D" id="3.30.1360.60">
    <property type="entry name" value="Glucose permease domain IIB"/>
    <property type="match status" value="1"/>
</dbReference>
<evidence type="ECO:0000256" key="10">
    <source>
        <dbReference type="ARBA" id="ARBA00023136"/>
    </source>
</evidence>
<dbReference type="InterPro" id="IPR013013">
    <property type="entry name" value="PTS_EIIC_1"/>
</dbReference>
<feature type="domain" description="PTS EIIA type-1" evidence="13">
    <location>
        <begin position="516"/>
        <end position="620"/>
    </location>
</feature>
<feature type="transmembrane region" description="Helical" evidence="12">
    <location>
        <begin position="371"/>
        <end position="390"/>
    </location>
</feature>
<dbReference type="PROSITE" id="PS51098">
    <property type="entry name" value="PTS_EIIB_TYPE_1"/>
    <property type="match status" value="1"/>
</dbReference>
<evidence type="ECO:0000259" key="13">
    <source>
        <dbReference type="PROSITE" id="PS51093"/>
    </source>
</evidence>
<feature type="transmembrane region" description="Helical" evidence="12">
    <location>
        <begin position="145"/>
        <end position="167"/>
    </location>
</feature>
<dbReference type="GO" id="GO:0015771">
    <property type="term" value="P:trehalose transport"/>
    <property type="evidence" value="ECO:0007669"/>
    <property type="project" value="TreeGrafter"/>
</dbReference>
<feature type="domain" description="PTS EIIB type-1" evidence="14">
    <location>
        <begin position="4"/>
        <end position="86"/>
    </location>
</feature>
<comment type="subcellular location">
    <subcellularLocation>
        <location evidence="1">Cell membrane</location>
        <topology evidence="1">Multi-pass membrane protein</topology>
    </subcellularLocation>
</comment>
<dbReference type="InterPro" id="IPR018113">
    <property type="entry name" value="PTrfase_EIIB_Cys"/>
</dbReference>
<dbReference type="PROSITE" id="PS51093">
    <property type="entry name" value="PTS_EIIA_TYPE_1"/>
    <property type="match status" value="1"/>
</dbReference>
<evidence type="ECO:0000256" key="1">
    <source>
        <dbReference type="ARBA" id="ARBA00004651"/>
    </source>
</evidence>